<dbReference type="Gene3D" id="3.30.750.24">
    <property type="entry name" value="STAS domain"/>
    <property type="match status" value="1"/>
</dbReference>
<accession>A0A9X2VEZ8</accession>
<dbReference type="SUPFAM" id="SSF52091">
    <property type="entry name" value="SpoIIaa-like"/>
    <property type="match status" value="1"/>
</dbReference>
<dbReference type="Pfam" id="PF01740">
    <property type="entry name" value="STAS"/>
    <property type="match status" value="1"/>
</dbReference>
<organism evidence="2 3">
    <name type="scientific">Umezawaea endophytica</name>
    <dbReference type="NCBI Taxonomy" id="1654476"/>
    <lineage>
        <taxon>Bacteria</taxon>
        <taxon>Bacillati</taxon>
        <taxon>Actinomycetota</taxon>
        <taxon>Actinomycetes</taxon>
        <taxon>Pseudonocardiales</taxon>
        <taxon>Pseudonocardiaceae</taxon>
        <taxon>Umezawaea</taxon>
    </lineage>
</organism>
<name>A0A9X2VEZ8_9PSEU</name>
<reference evidence="2" key="1">
    <citation type="submission" date="2022-08" db="EMBL/GenBank/DDBJ databases">
        <authorList>
            <person name="Tistechok S."/>
            <person name="Samborskyy M."/>
            <person name="Roman I."/>
        </authorList>
    </citation>
    <scope>NUCLEOTIDE SEQUENCE</scope>
    <source>
        <strain evidence="2">DSM 103496</strain>
    </source>
</reference>
<keyword evidence="3" id="KW-1185">Reference proteome</keyword>
<dbReference type="AlphaFoldDB" id="A0A9X2VEZ8"/>
<proteinExistence type="predicted"/>
<evidence type="ECO:0000259" key="1">
    <source>
        <dbReference type="PROSITE" id="PS50801"/>
    </source>
</evidence>
<sequence length="114" mass="11810">MAREHDETLLVSVARSPGAVVVTVSGEVDADTAPSLDRSLGEVDADSGVVVLDMAAVTFFDSAGLASFLGLIHRGVEFHLVGSRQVVRTVSLAGIDRHVTLVDSVADALGPVSR</sequence>
<dbReference type="Proteomes" id="UP001141259">
    <property type="component" value="Unassembled WGS sequence"/>
</dbReference>
<dbReference type="EMBL" id="JANYMP010000001">
    <property type="protein sequence ID" value="MCS7475416.1"/>
    <property type="molecule type" value="Genomic_DNA"/>
</dbReference>
<dbReference type="InterPro" id="IPR002645">
    <property type="entry name" value="STAS_dom"/>
</dbReference>
<dbReference type="InterPro" id="IPR036513">
    <property type="entry name" value="STAS_dom_sf"/>
</dbReference>
<feature type="domain" description="STAS" evidence="1">
    <location>
        <begin position="9"/>
        <end position="112"/>
    </location>
</feature>
<evidence type="ECO:0000313" key="2">
    <source>
        <dbReference type="EMBL" id="MCS7475416.1"/>
    </source>
</evidence>
<dbReference type="CDD" id="cd07043">
    <property type="entry name" value="STAS_anti-anti-sigma_factors"/>
    <property type="match status" value="1"/>
</dbReference>
<dbReference type="PANTHER" id="PTHR33495">
    <property type="entry name" value="ANTI-SIGMA FACTOR ANTAGONIST TM_1081-RELATED-RELATED"/>
    <property type="match status" value="1"/>
</dbReference>
<protein>
    <submittedName>
        <fullName evidence="2">STAS domain-containing protein</fullName>
    </submittedName>
</protein>
<comment type="caution">
    <text evidence="2">The sequence shown here is derived from an EMBL/GenBank/DDBJ whole genome shotgun (WGS) entry which is preliminary data.</text>
</comment>
<dbReference type="RefSeq" id="WP_259620933.1">
    <property type="nucleotide sequence ID" value="NZ_JANYMP010000001.1"/>
</dbReference>
<gene>
    <name evidence="2" type="ORF">NZH93_01005</name>
</gene>
<evidence type="ECO:0000313" key="3">
    <source>
        <dbReference type="Proteomes" id="UP001141259"/>
    </source>
</evidence>
<dbReference type="GO" id="GO:0043856">
    <property type="term" value="F:anti-sigma factor antagonist activity"/>
    <property type="evidence" value="ECO:0007669"/>
    <property type="project" value="TreeGrafter"/>
</dbReference>
<dbReference type="PANTHER" id="PTHR33495:SF13">
    <property type="entry name" value="ANTI-SIGMA-F FACTOR ANTAGONIST RSFB"/>
    <property type="match status" value="1"/>
</dbReference>
<dbReference type="PROSITE" id="PS50801">
    <property type="entry name" value="STAS"/>
    <property type="match status" value="1"/>
</dbReference>